<proteinExistence type="predicted"/>
<protein>
    <submittedName>
        <fullName evidence="2">Uncharacterized protein</fullName>
    </submittedName>
</protein>
<feature type="region of interest" description="Disordered" evidence="1">
    <location>
        <begin position="235"/>
        <end position="254"/>
    </location>
</feature>
<reference evidence="2 3" key="1">
    <citation type="journal article" date="2019" name="Sci. Rep.">
        <title>Comparative genomics of chytrid fungi reveal insights into the obligate biotrophic and pathogenic lifestyle of Synchytrium endobioticum.</title>
        <authorList>
            <person name="van de Vossenberg B.T.L.H."/>
            <person name="Warris S."/>
            <person name="Nguyen H.D.T."/>
            <person name="van Gent-Pelzer M.P.E."/>
            <person name="Joly D.L."/>
            <person name="van de Geest H.C."/>
            <person name="Bonants P.J.M."/>
            <person name="Smith D.S."/>
            <person name="Levesque C.A."/>
            <person name="van der Lee T.A.J."/>
        </authorList>
    </citation>
    <scope>NUCLEOTIDE SEQUENCE [LARGE SCALE GENOMIC DNA]</scope>
    <source>
        <strain evidence="2 3">CBS 809.83</strain>
    </source>
</reference>
<dbReference type="AlphaFoldDB" id="A0A507DXS1"/>
<evidence type="ECO:0000313" key="3">
    <source>
        <dbReference type="Proteomes" id="UP000318582"/>
    </source>
</evidence>
<feature type="compositionally biased region" description="Polar residues" evidence="1">
    <location>
        <begin position="1"/>
        <end position="20"/>
    </location>
</feature>
<dbReference type="Proteomes" id="UP000318582">
    <property type="component" value="Unassembled WGS sequence"/>
</dbReference>
<evidence type="ECO:0000256" key="1">
    <source>
        <dbReference type="SAM" id="MobiDB-lite"/>
    </source>
</evidence>
<evidence type="ECO:0000313" key="2">
    <source>
        <dbReference type="EMBL" id="TPX55987.1"/>
    </source>
</evidence>
<sequence>MAAPSTTNVTETVSDTSSSYDYHGGKAPPKATDVVVEPIQVTKEINEPVVHETINREEREEIQPVIERERIQTEIQQVVQPVLDVVTEAPVVEKVELEHESHKYREKAKEEDVKKYEQQAEAIKDETTVEEVHEKVYLEPIIHETVKKRVITEIQPVIERVVHQTHVVEETQHINETFVKAPVVHDTQVATPMSIDEFNKLSGGTASVVPTTIPATTTGSASPGPMTRLKRKKLAEAADGPNASSVTSATDDGSVEVHYPSAHDVVEPSKIRGTLEKLVGVVESSVGELIGSDGLVAAGEARKAEGDLEIQAASAKKRKVDV</sequence>
<accession>A0A507DXS1</accession>
<feature type="region of interest" description="Disordered" evidence="1">
    <location>
        <begin position="1"/>
        <end position="32"/>
    </location>
</feature>
<gene>
    <name evidence="2" type="ORF">PhCBS80983_g04891</name>
</gene>
<comment type="caution">
    <text evidence="2">The sequence shown here is derived from an EMBL/GenBank/DDBJ whole genome shotgun (WGS) entry which is preliminary data.</text>
</comment>
<feature type="compositionally biased region" description="Polar residues" evidence="1">
    <location>
        <begin position="242"/>
        <end position="251"/>
    </location>
</feature>
<name>A0A507DXS1_9FUNG</name>
<organism evidence="2 3">
    <name type="scientific">Powellomyces hirtus</name>
    <dbReference type="NCBI Taxonomy" id="109895"/>
    <lineage>
        <taxon>Eukaryota</taxon>
        <taxon>Fungi</taxon>
        <taxon>Fungi incertae sedis</taxon>
        <taxon>Chytridiomycota</taxon>
        <taxon>Chytridiomycota incertae sedis</taxon>
        <taxon>Chytridiomycetes</taxon>
        <taxon>Spizellomycetales</taxon>
        <taxon>Powellomycetaceae</taxon>
        <taxon>Powellomyces</taxon>
    </lineage>
</organism>
<keyword evidence="3" id="KW-1185">Reference proteome</keyword>
<dbReference type="EMBL" id="QEAQ01000089">
    <property type="protein sequence ID" value="TPX55987.1"/>
    <property type="molecule type" value="Genomic_DNA"/>
</dbReference>
<dbReference type="PANTHER" id="PTHR38703:SF1">
    <property type="entry name" value="ALLERGEN"/>
    <property type="match status" value="1"/>
</dbReference>
<dbReference type="PANTHER" id="PTHR38703">
    <property type="entry name" value="CHROMOSOME 8, WHOLE GENOME SHOTGUN SEQUENCE"/>
    <property type="match status" value="1"/>
</dbReference>